<proteinExistence type="predicted"/>
<name>A0A0K1JML9_9MICO</name>
<accession>A0A0K1JML9</accession>
<evidence type="ECO:0000313" key="2">
    <source>
        <dbReference type="Proteomes" id="UP000066480"/>
    </source>
</evidence>
<organism evidence="1 2">
    <name type="scientific">Luteipulveratus mongoliensis</name>
    <dbReference type="NCBI Taxonomy" id="571913"/>
    <lineage>
        <taxon>Bacteria</taxon>
        <taxon>Bacillati</taxon>
        <taxon>Actinomycetota</taxon>
        <taxon>Actinomycetes</taxon>
        <taxon>Micrococcales</taxon>
        <taxon>Dermacoccaceae</taxon>
        <taxon>Luteipulveratus</taxon>
    </lineage>
</organism>
<dbReference type="KEGG" id="lmoi:VV02_22345"/>
<dbReference type="InterPro" id="IPR021391">
    <property type="entry name" value="DUF3027"/>
</dbReference>
<dbReference type="EMBL" id="CP011112">
    <property type="protein sequence ID" value="AKU17961.1"/>
    <property type="molecule type" value="Genomic_DNA"/>
</dbReference>
<gene>
    <name evidence="1" type="ORF">VV02_22345</name>
</gene>
<keyword evidence="2" id="KW-1185">Reference proteome</keyword>
<dbReference type="OrthoDB" id="3210158at2"/>
<dbReference type="Pfam" id="PF11228">
    <property type="entry name" value="DUF3027"/>
    <property type="match status" value="1"/>
</dbReference>
<evidence type="ECO:0008006" key="3">
    <source>
        <dbReference type="Google" id="ProtNLM"/>
    </source>
</evidence>
<evidence type="ECO:0000313" key="1">
    <source>
        <dbReference type="EMBL" id="AKU17961.1"/>
    </source>
</evidence>
<reference evidence="1 2" key="1">
    <citation type="submission" date="2015-03" db="EMBL/GenBank/DDBJ databases">
        <title>Luteipulveratus halotolerans sp. nov., a novel actinobacterium (Dermacoccaceae) from Sarawak, Malaysia.</title>
        <authorList>
            <person name="Juboi H."/>
            <person name="Basik A."/>
            <person name="Shamsul S.S."/>
            <person name="Arnold P."/>
            <person name="Schmitt E.K."/>
            <person name="Sanglier J.-J."/>
            <person name="Yeo T."/>
        </authorList>
    </citation>
    <scope>NUCLEOTIDE SEQUENCE [LARGE SCALE GENOMIC DNA]</scope>
    <source>
        <strain evidence="1 2">MN07-A0370</strain>
    </source>
</reference>
<dbReference type="STRING" id="571913.VV02_22345"/>
<dbReference type="PATRIC" id="fig|571913.6.peg.4526"/>
<dbReference type="RefSeq" id="WP_052595197.1">
    <property type="nucleotide sequence ID" value="NZ_CP011112.1"/>
</dbReference>
<sequence length="250" mass="26616">MAPKNGTVKQDKVLAAAVDLAREAAESIATPGTVGEHVRVTMDGERVATHYFECTSRAYPGWLWAVTVARVPRQKFATVSETNLVPGDAAMLSPEWLPYADRLAPGDIGPGDITAFVEADPLLEAGFEATGEEDVDEMAFFELGLGRPRVLSGEGRDDAAQRWYDGDHGPHTELAEQAPAPCSTCGYFVPMSGVLRQVFGVCASAWSPSDGTVVSLDHGCGAHSEADAAPPKPEHIDPPVLDEFAIDLVQ</sequence>
<dbReference type="AlphaFoldDB" id="A0A0K1JML9"/>
<protein>
    <recommendedName>
        <fullName evidence="3">DUF3027 domain-containing protein</fullName>
    </recommendedName>
</protein>
<dbReference type="Proteomes" id="UP000066480">
    <property type="component" value="Chromosome"/>
</dbReference>